<organism evidence="7 8">
    <name type="scientific">Paenibacillus glycinis</name>
    <dbReference type="NCBI Taxonomy" id="2697035"/>
    <lineage>
        <taxon>Bacteria</taxon>
        <taxon>Bacillati</taxon>
        <taxon>Bacillota</taxon>
        <taxon>Bacilli</taxon>
        <taxon>Bacillales</taxon>
        <taxon>Paenibacillaceae</taxon>
        <taxon>Paenibacillus</taxon>
    </lineage>
</organism>
<dbReference type="Pfam" id="PF12833">
    <property type="entry name" value="HTH_18"/>
    <property type="match status" value="1"/>
</dbReference>
<dbReference type="InterPro" id="IPR011006">
    <property type="entry name" value="CheY-like_superfamily"/>
</dbReference>
<evidence type="ECO:0000256" key="2">
    <source>
        <dbReference type="ARBA" id="ARBA00023125"/>
    </source>
</evidence>
<keyword evidence="8" id="KW-1185">Reference proteome</keyword>
<dbReference type="PROSITE" id="PS50110">
    <property type="entry name" value="RESPONSE_REGULATORY"/>
    <property type="match status" value="1"/>
</dbReference>
<dbReference type="SMART" id="SM00448">
    <property type="entry name" value="REC"/>
    <property type="match status" value="1"/>
</dbReference>
<evidence type="ECO:0000256" key="4">
    <source>
        <dbReference type="PROSITE-ProRule" id="PRU00169"/>
    </source>
</evidence>
<dbReference type="InterPro" id="IPR001789">
    <property type="entry name" value="Sig_transdc_resp-reg_receiver"/>
</dbReference>
<sequence length="543" mass="61772">MYNLLVVDDEKYAVEAILNCIDWPSIGVTGLFSAYGVGTAMEQLRANPIDIIVCDIEMPGSNGLQLLEWVNEHRPDTLTIFFTGHANFAYAQQALQLGSFDYLLKPVKHKQIAEVVSRACERLGQERDKRQYSERYEKYAQLWETQKPLLWEKFWHDVLGARAMMTDERLAQAIENYGLPITPRTRVRPILLSVEEFREAFSKRDEEILEYALLKSAEEMFLDGRQGAVIRDAGGILFVLLYENGEDEGQGDTRPLEEICKTYMQASSSYFYCRLSCYVGEPAAIGGLTETYHALLEMEQSNVAETESVLFLRDNGFERAAARQAQAPVYIDWAEWTVLFESGKKTELLDRLNAAFRELGGHPVTHESLEGVYHLLLHMVYHVSHRKGWSAKEVVGGKLLGGEGAATRSITRLKSWAERLLTAGMDYFSQHEGDHRANIEKVKKYIAAHIRDVNREDLAAHVYLNSAYLSRLFKKETGQSLMDFIISAKINQAKILLTETNQKISDIGDSLGYENFSYFGKVFKKTVGISPQEYRKRYQGFVG</sequence>
<evidence type="ECO:0000313" key="7">
    <source>
        <dbReference type="EMBL" id="NBD24519.1"/>
    </source>
</evidence>
<dbReference type="PRINTS" id="PR00032">
    <property type="entry name" value="HTHARAC"/>
</dbReference>
<dbReference type="RefSeq" id="WP_161743317.1">
    <property type="nucleotide sequence ID" value="NZ_JAAAMV010000007.1"/>
</dbReference>
<evidence type="ECO:0000259" key="6">
    <source>
        <dbReference type="PROSITE" id="PS50110"/>
    </source>
</evidence>
<evidence type="ECO:0000313" key="8">
    <source>
        <dbReference type="Proteomes" id="UP000665561"/>
    </source>
</evidence>
<dbReference type="InterPro" id="IPR018062">
    <property type="entry name" value="HTH_AraC-typ_CS"/>
</dbReference>
<feature type="domain" description="HTH araC/xylS-type" evidence="5">
    <location>
        <begin position="440"/>
        <end position="537"/>
    </location>
</feature>
<keyword evidence="2" id="KW-0238">DNA-binding</keyword>
<dbReference type="EMBL" id="JAAAMV010000007">
    <property type="protein sequence ID" value="NBD24519.1"/>
    <property type="molecule type" value="Genomic_DNA"/>
</dbReference>
<dbReference type="InterPro" id="IPR020449">
    <property type="entry name" value="Tscrpt_reg_AraC-type_HTH"/>
</dbReference>
<dbReference type="CDD" id="cd17536">
    <property type="entry name" value="REC_YesN-like"/>
    <property type="match status" value="1"/>
</dbReference>
<feature type="domain" description="Response regulatory" evidence="6">
    <location>
        <begin position="3"/>
        <end position="120"/>
    </location>
</feature>
<dbReference type="PROSITE" id="PS00041">
    <property type="entry name" value="HTH_ARAC_FAMILY_1"/>
    <property type="match status" value="1"/>
</dbReference>
<evidence type="ECO:0000259" key="5">
    <source>
        <dbReference type="PROSITE" id="PS01124"/>
    </source>
</evidence>
<accession>A0ABW9XPF6</accession>
<name>A0ABW9XPF6_9BACL</name>
<evidence type="ECO:0000256" key="3">
    <source>
        <dbReference type="ARBA" id="ARBA00023163"/>
    </source>
</evidence>
<dbReference type="PROSITE" id="PS01124">
    <property type="entry name" value="HTH_ARAC_FAMILY_2"/>
    <property type="match status" value="1"/>
</dbReference>
<feature type="modified residue" description="4-aspartylphosphate" evidence="4">
    <location>
        <position position="55"/>
    </location>
</feature>
<keyword evidence="1" id="KW-0805">Transcription regulation</keyword>
<dbReference type="SMART" id="SM00342">
    <property type="entry name" value="HTH_ARAC"/>
    <property type="match status" value="1"/>
</dbReference>
<keyword evidence="3" id="KW-0804">Transcription</keyword>
<dbReference type="Gene3D" id="3.40.50.2300">
    <property type="match status" value="1"/>
</dbReference>
<reference evidence="7 8" key="1">
    <citation type="submission" date="2020-01" db="EMBL/GenBank/DDBJ databases">
        <title>Paenibacillus soybeanensis sp. nov. isolated from the nodules of soybean (Glycine max(L.) Merr).</title>
        <authorList>
            <person name="Wang H."/>
        </authorList>
    </citation>
    <scope>NUCLEOTIDE SEQUENCE [LARGE SCALE GENOMIC DNA]</scope>
    <source>
        <strain evidence="7 8">T1</strain>
    </source>
</reference>
<dbReference type="InterPro" id="IPR018060">
    <property type="entry name" value="HTH_AraC"/>
</dbReference>
<comment type="caution">
    <text evidence="7">The sequence shown here is derived from an EMBL/GenBank/DDBJ whole genome shotgun (WGS) entry which is preliminary data.</text>
</comment>
<protein>
    <submittedName>
        <fullName evidence="7">Response regulator</fullName>
    </submittedName>
</protein>
<dbReference type="SUPFAM" id="SSF46689">
    <property type="entry name" value="Homeodomain-like"/>
    <property type="match status" value="2"/>
</dbReference>
<dbReference type="SUPFAM" id="SSF52172">
    <property type="entry name" value="CheY-like"/>
    <property type="match status" value="1"/>
</dbReference>
<dbReference type="Proteomes" id="UP000665561">
    <property type="component" value="Unassembled WGS sequence"/>
</dbReference>
<dbReference type="Pfam" id="PF00072">
    <property type="entry name" value="Response_reg"/>
    <property type="match status" value="1"/>
</dbReference>
<dbReference type="Gene3D" id="1.10.10.60">
    <property type="entry name" value="Homeodomain-like"/>
    <property type="match status" value="2"/>
</dbReference>
<gene>
    <name evidence="7" type="ORF">GT019_11610</name>
</gene>
<dbReference type="InterPro" id="IPR009057">
    <property type="entry name" value="Homeodomain-like_sf"/>
</dbReference>
<proteinExistence type="predicted"/>
<keyword evidence="4" id="KW-0597">Phosphoprotein</keyword>
<dbReference type="PANTHER" id="PTHR43280:SF34">
    <property type="entry name" value="ARAC-FAMILY TRANSCRIPTIONAL REGULATOR"/>
    <property type="match status" value="1"/>
</dbReference>
<dbReference type="PANTHER" id="PTHR43280">
    <property type="entry name" value="ARAC-FAMILY TRANSCRIPTIONAL REGULATOR"/>
    <property type="match status" value="1"/>
</dbReference>
<evidence type="ECO:0000256" key="1">
    <source>
        <dbReference type="ARBA" id="ARBA00023015"/>
    </source>
</evidence>